<dbReference type="EMBL" id="WJXW01000008">
    <property type="protein sequence ID" value="KAF9734143.1"/>
    <property type="molecule type" value="Genomic_DNA"/>
</dbReference>
<feature type="domain" description="Subtelomeric hrmA-associated cluster protein AFUB-079030/YDR124W-like helical bundle" evidence="2">
    <location>
        <begin position="190"/>
        <end position="300"/>
    </location>
</feature>
<evidence type="ECO:0000313" key="3">
    <source>
        <dbReference type="EMBL" id="KAF9734143.1"/>
    </source>
</evidence>
<dbReference type="InterPro" id="IPR047092">
    <property type="entry name" value="AFUB_07903/YDR124W-like_hel"/>
</dbReference>
<keyword evidence="4" id="KW-1185">Reference proteome</keyword>
<dbReference type="PANTHER" id="PTHR36102">
    <property type="entry name" value="CHROMOSOME 10, WHOLE GENOME SHOTGUN SEQUENCE"/>
    <property type="match status" value="1"/>
</dbReference>
<protein>
    <recommendedName>
        <fullName evidence="2">Subtelomeric hrmA-associated cluster protein AFUB-079030/YDR124W-like helical bundle domain-containing protein</fullName>
    </recommendedName>
</protein>
<feature type="compositionally biased region" description="Basic residues" evidence="1">
    <location>
        <begin position="154"/>
        <end position="166"/>
    </location>
</feature>
<name>A0A9P6GFI9_9PLEO</name>
<evidence type="ECO:0000259" key="2">
    <source>
        <dbReference type="Pfam" id="PF11001"/>
    </source>
</evidence>
<organism evidence="3 4">
    <name type="scientific">Paraphaeosphaeria minitans</name>
    <dbReference type="NCBI Taxonomy" id="565426"/>
    <lineage>
        <taxon>Eukaryota</taxon>
        <taxon>Fungi</taxon>
        <taxon>Dikarya</taxon>
        <taxon>Ascomycota</taxon>
        <taxon>Pezizomycotina</taxon>
        <taxon>Dothideomycetes</taxon>
        <taxon>Pleosporomycetidae</taxon>
        <taxon>Pleosporales</taxon>
        <taxon>Massarineae</taxon>
        <taxon>Didymosphaeriaceae</taxon>
        <taxon>Paraphaeosphaeria</taxon>
    </lineage>
</organism>
<proteinExistence type="predicted"/>
<evidence type="ECO:0000313" key="4">
    <source>
        <dbReference type="Proteomes" id="UP000756921"/>
    </source>
</evidence>
<feature type="compositionally biased region" description="Low complexity" evidence="1">
    <location>
        <begin position="109"/>
        <end position="134"/>
    </location>
</feature>
<feature type="compositionally biased region" description="Pro residues" evidence="1">
    <location>
        <begin position="135"/>
        <end position="145"/>
    </location>
</feature>
<dbReference type="AlphaFoldDB" id="A0A9P6GFI9"/>
<comment type="caution">
    <text evidence="3">The sequence shown here is derived from an EMBL/GenBank/DDBJ whole genome shotgun (WGS) entry which is preliminary data.</text>
</comment>
<feature type="region of interest" description="Disordered" evidence="1">
    <location>
        <begin position="101"/>
        <end position="174"/>
    </location>
</feature>
<dbReference type="OrthoDB" id="5338458at2759"/>
<dbReference type="PANTHER" id="PTHR36102:SF1">
    <property type="entry name" value="YDR124W-LIKE HELICAL BUNDLE DOMAIN-CONTAINING PROTEIN"/>
    <property type="match status" value="1"/>
</dbReference>
<dbReference type="Proteomes" id="UP000756921">
    <property type="component" value="Unassembled WGS sequence"/>
</dbReference>
<feature type="region of interest" description="Disordered" evidence="1">
    <location>
        <begin position="1"/>
        <end position="29"/>
    </location>
</feature>
<reference evidence="3" key="1">
    <citation type="journal article" date="2020" name="Mol. Plant Microbe Interact.">
        <title>Genome Sequence of the Biocontrol Agent Coniothyrium minitans strain Conio (IMI 134523).</title>
        <authorList>
            <person name="Patel D."/>
            <person name="Shittu T.A."/>
            <person name="Baroncelli R."/>
            <person name="Muthumeenakshi S."/>
            <person name="Osborne T.H."/>
            <person name="Janganan T.K."/>
            <person name="Sreenivasaprasad S."/>
        </authorList>
    </citation>
    <scope>NUCLEOTIDE SEQUENCE</scope>
    <source>
        <strain evidence="3">Conio</strain>
    </source>
</reference>
<sequence length="622" mass="69108">MAKGNMHQFRREPYSCRTQYGGTGTEEAQSDAEIFSLVQNSDYVPPNPSESPSVQEPTAPLKSRIALGYLTVNGREEPVFAPIQGFEHLFAHADVAAPWPQQSGETHATETTAATSTKTTTTKATASITSTTTTTPPPPPPPPRPGVAAPSNKSHTRKRRRTRSQSHHYVQDKAAAEDCEATQVPKTFSIGDVVSLQAFYVTRFRELTMKPMRDIVTAWVKRLEPKRQKKYGPYQRYDVDHRSDKVKSIKPRWWPADIPYVEPSHLKLEHLVPLAVDIMLVHRLVDEEVGKRKYVSWIDQLQMDAVYLISSKDTEHFSSSKGTKYNEAMKRRALEIILPSIFDIAKSHEDYIGQYDLYEGSKNTDPGCGKQVSWLATPRPDRGLVFKRRRSMKVEPLSGDEGNLTEVDDEAFEPSSTCSSFHSTEEVAEPNSACPSFHSTAEAAEPNSTLSLFNSTLSSFDSAFSYTEDVKMFPDDMPMCPSPAPEQSSSQFLYQTPTPNSEGAMVSTVHRPMDRLHLYETDSKPHSASGMTPPATDLRSHCPTGLPYGYPNYSHMTQGPFPVQECNGFYACGPAVPRNIAAASTHGLSNSSQLLGLPMHQLPTHGFPSHGLPLTMDWINEL</sequence>
<gene>
    <name evidence="3" type="ORF">PMIN01_08486</name>
</gene>
<feature type="region of interest" description="Disordered" evidence="1">
    <location>
        <begin position="40"/>
        <end position="59"/>
    </location>
</feature>
<evidence type="ECO:0000256" key="1">
    <source>
        <dbReference type="SAM" id="MobiDB-lite"/>
    </source>
</evidence>
<accession>A0A9P6GFI9</accession>
<dbReference type="Pfam" id="PF11001">
    <property type="entry name" value="AFUB_07903_YDR124W_hel"/>
    <property type="match status" value="1"/>
</dbReference>
<dbReference type="InterPro" id="IPR021264">
    <property type="entry name" value="AFUB_079030/YDR124W-like"/>
</dbReference>